<proteinExistence type="predicted"/>
<evidence type="ECO:0000313" key="7">
    <source>
        <dbReference type="Proteomes" id="UP000182257"/>
    </source>
</evidence>
<dbReference type="Pfam" id="PF05336">
    <property type="entry name" value="rhaM"/>
    <property type="match status" value="1"/>
</dbReference>
<reference evidence="6 7" key="1">
    <citation type="submission" date="2016-10" db="EMBL/GenBank/DDBJ databases">
        <authorList>
            <person name="de Groot N.N."/>
        </authorList>
    </citation>
    <scope>NUCLEOTIDE SEQUENCE [LARGE SCALE GENOMIC DNA]</scope>
    <source>
        <strain evidence="6 7">D31d</strain>
    </source>
</reference>
<evidence type="ECO:0000313" key="6">
    <source>
        <dbReference type="EMBL" id="SEA61424.1"/>
    </source>
</evidence>
<keyword evidence="4" id="KW-0684">Rhamnose metabolism</keyword>
<dbReference type="InterPro" id="IPR008000">
    <property type="entry name" value="Rham/fucose_mutarotase"/>
</dbReference>
<dbReference type="EMBL" id="FNRF01000003">
    <property type="protein sequence ID" value="SEA61424.1"/>
    <property type="molecule type" value="Genomic_DNA"/>
</dbReference>
<dbReference type="PANTHER" id="PTHR34389:SF2">
    <property type="entry name" value="L-RHAMNOSE MUTAROTASE"/>
    <property type="match status" value="1"/>
</dbReference>
<accession>A0A1H4CM53</accession>
<name>A0A1H4CM53_XYLRU</name>
<dbReference type="EC" id="5.1.3.32" evidence="5"/>
<dbReference type="Proteomes" id="UP000182257">
    <property type="component" value="Unassembled WGS sequence"/>
</dbReference>
<evidence type="ECO:0000256" key="3">
    <source>
        <dbReference type="ARBA" id="ARBA00023277"/>
    </source>
</evidence>
<sequence>MKRFAFKMQLKPGCEKEYERRHAAIWPELVKMIKDGGVSNYSIYWDKETNILFGYQECSGEGNSQDTDNVDPITQKWWDMMADIMDVNPDNSPVTKPLQEVFHLD</sequence>
<evidence type="ECO:0000256" key="4">
    <source>
        <dbReference type="ARBA" id="ARBA00023308"/>
    </source>
</evidence>
<dbReference type="NCBIfam" id="TIGR02625">
    <property type="entry name" value="YiiL_rotase"/>
    <property type="match status" value="1"/>
</dbReference>
<organism evidence="6 7">
    <name type="scientific">Xylanibacter ruminicola</name>
    <name type="common">Prevotella ruminicola</name>
    <dbReference type="NCBI Taxonomy" id="839"/>
    <lineage>
        <taxon>Bacteria</taxon>
        <taxon>Pseudomonadati</taxon>
        <taxon>Bacteroidota</taxon>
        <taxon>Bacteroidia</taxon>
        <taxon>Bacteroidales</taxon>
        <taxon>Prevotellaceae</taxon>
        <taxon>Xylanibacter</taxon>
    </lineage>
</organism>
<keyword evidence="3" id="KW-0119">Carbohydrate metabolism</keyword>
<dbReference type="RefSeq" id="WP_033149893.1">
    <property type="nucleotide sequence ID" value="NZ_CP071890.1"/>
</dbReference>
<dbReference type="AlphaFoldDB" id="A0A1H4CM53"/>
<keyword evidence="1" id="KW-0963">Cytoplasm</keyword>
<dbReference type="PANTHER" id="PTHR34389">
    <property type="entry name" value="L-RHAMNOSE MUTAROTASE"/>
    <property type="match status" value="1"/>
</dbReference>
<dbReference type="InterPro" id="IPR011008">
    <property type="entry name" value="Dimeric_a/b-barrel"/>
</dbReference>
<dbReference type="SUPFAM" id="SSF54909">
    <property type="entry name" value="Dimeric alpha+beta barrel"/>
    <property type="match status" value="1"/>
</dbReference>
<evidence type="ECO:0000256" key="1">
    <source>
        <dbReference type="ARBA" id="ARBA00022490"/>
    </source>
</evidence>
<evidence type="ECO:0000256" key="2">
    <source>
        <dbReference type="ARBA" id="ARBA00023235"/>
    </source>
</evidence>
<dbReference type="GO" id="GO:0005737">
    <property type="term" value="C:cytoplasm"/>
    <property type="evidence" value="ECO:0007669"/>
    <property type="project" value="InterPro"/>
</dbReference>
<keyword evidence="2" id="KW-0413">Isomerase</keyword>
<dbReference type="InterPro" id="IPR013448">
    <property type="entry name" value="L-rhamnose_mutarotase"/>
</dbReference>
<dbReference type="Gene3D" id="3.30.70.100">
    <property type="match status" value="1"/>
</dbReference>
<dbReference type="OrthoDB" id="9799608at2"/>
<evidence type="ECO:0000256" key="5">
    <source>
        <dbReference type="NCBIfam" id="TIGR02625"/>
    </source>
</evidence>
<protein>
    <recommendedName>
        <fullName evidence="5">L-rhamnose mutarotase</fullName>
        <ecNumber evidence="5">5.1.3.32</ecNumber>
    </recommendedName>
</protein>
<gene>
    <name evidence="6" type="ORF">SAMN05216462_2034</name>
</gene>
<dbReference type="GO" id="GO:0062192">
    <property type="term" value="F:L-rhamnose mutarotase activity"/>
    <property type="evidence" value="ECO:0007669"/>
    <property type="project" value="UniProtKB-UniRule"/>
</dbReference>
<dbReference type="GO" id="GO:0019301">
    <property type="term" value="P:rhamnose catabolic process"/>
    <property type="evidence" value="ECO:0007669"/>
    <property type="project" value="UniProtKB-UniRule"/>
</dbReference>